<reference evidence="2 3" key="1">
    <citation type="submission" date="2016-12" db="EMBL/GenBank/DDBJ databases">
        <title>The genomes of Aspergillus section Nigri reveals drivers in fungal speciation.</title>
        <authorList>
            <consortium name="DOE Joint Genome Institute"/>
            <person name="Vesth T.C."/>
            <person name="Nybo J."/>
            <person name="Theobald S."/>
            <person name="Brandl J."/>
            <person name="Frisvad J.C."/>
            <person name="Nielsen K.F."/>
            <person name="Lyhne E.K."/>
            <person name="Kogle M.E."/>
            <person name="Kuo A."/>
            <person name="Riley R."/>
            <person name="Clum A."/>
            <person name="Nolan M."/>
            <person name="Lipzen A."/>
            <person name="Salamov A."/>
            <person name="Henrissat B."/>
            <person name="Wiebenga A."/>
            <person name="De Vries R.P."/>
            <person name="Grigoriev I.V."/>
            <person name="Mortensen U.H."/>
            <person name="Andersen M.R."/>
            <person name="Baker S.E."/>
        </authorList>
    </citation>
    <scope>NUCLEOTIDE SEQUENCE [LARGE SCALE GENOMIC DNA]</scope>
    <source>
        <strain evidence="2 3">CBS 121591</strain>
    </source>
</reference>
<proteinExistence type="predicted"/>
<dbReference type="Proteomes" id="UP000248340">
    <property type="component" value="Unassembled WGS sequence"/>
</dbReference>
<feature type="compositionally biased region" description="Low complexity" evidence="1">
    <location>
        <begin position="73"/>
        <end position="85"/>
    </location>
</feature>
<dbReference type="RefSeq" id="XP_025492036.1">
    <property type="nucleotide sequence ID" value="XM_025640772.1"/>
</dbReference>
<evidence type="ECO:0000313" key="3">
    <source>
        <dbReference type="Proteomes" id="UP000248340"/>
    </source>
</evidence>
<keyword evidence="3" id="KW-1185">Reference proteome</keyword>
<evidence type="ECO:0000256" key="1">
    <source>
        <dbReference type="SAM" id="MobiDB-lite"/>
    </source>
</evidence>
<feature type="compositionally biased region" description="Basic and acidic residues" evidence="1">
    <location>
        <begin position="86"/>
        <end position="95"/>
    </location>
</feature>
<dbReference type="EMBL" id="KZ821699">
    <property type="protein sequence ID" value="PYH81836.1"/>
    <property type="molecule type" value="Genomic_DNA"/>
</dbReference>
<dbReference type="VEuPathDB" id="FungiDB:BO82DRAFT_432229"/>
<organism evidence="2 3">
    <name type="scientific">Aspergillus uvarum CBS 121591</name>
    <dbReference type="NCBI Taxonomy" id="1448315"/>
    <lineage>
        <taxon>Eukaryota</taxon>
        <taxon>Fungi</taxon>
        <taxon>Dikarya</taxon>
        <taxon>Ascomycota</taxon>
        <taxon>Pezizomycotina</taxon>
        <taxon>Eurotiomycetes</taxon>
        <taxon>Eurotiomycetidae</taxon>
        <taxon>Eurotiales</taxon>
        <taxon>Aspergillaceae</taxon>
        <taxon>Aspergillus</taxon>
        <taxon>Aspergillus subgen. Circumdati</taxon>
    </lineage>
</organism>
<name>A0A319C7N9_9EURO</name>
<dbReference type="OrthoDB" id="2590867at2759"/>
<feature type="compositionally biased region" description="Polar residues" evidence="1">
    <location>
        <begin position="26"/>
        <end position="35"/>
    </location>
</feature>
<feature type="region of interest" description="Disordered" evidence="1">
    <location>
        <begin position="1"/>
        <end position="95"/>
    </location>
</feature>
<gene>
    <name evidence="2" type="ORF">BO82DRAFT_432229</name>
</gene>
<dbReference type="GeneID" id="37143514"/>
<feature type="compositionally biased region" description="Polar residues" evidence="1">
    <location>
        <begin position="1"/>
        <end position="14"/>
    </location>
</feature>
<sequence>MPSQPTNRDFQSAKNIEPLDEHNTQSEDAATQPSFSGPGAHTSAASTTKPHGNKILNKLDPRFDSDMLEEEQQQQQQERQGFGRQINEKLAVKPG</sequence>
<protein>
    <submittedName>
        <fullName evidence="2">Uncharacterized protein</fullName>
    </submittedName>
</protein>
<accession>A0A319C7N9</accession>
<evidence type="ECO:0000313" key="2">
    <source>
        <dbReference type="EMBL" id="PYH81836.1"/>
    </source>
</evidence>
<dbReference type="AlphaFoldDB" id="A0A319C7N9"/>